<organism evidence="2 3">
    <name type="scientific">Thermogutta terrifontis</name>
    <dbReference type="NCBI Taxonomy" id="1331910"/>
    <lineage>
        <taxon>Bacteria</taxon>
        <taxon>Pseudomonadati</taxon>
        <taxon>Planctomycetota</taxon>
        <taxon>Planctomycetia</taxon>
        <taxon>Pirellulales</taxon>
        <taxon>Thermoguttaceae</taxon>
        <taxon>Thermogutta</taxon>
    </lineage>
</organism>
<keyword evidence="3" id="KW-1185">Reference proteome</keyword>
<reference evidence="2 3" key="1">
    <citation type="journal article" name="Front. Microbiol.">
        <title>Sugar Metabolism of the First Thermophilic Planctomycete Thermogutta terrifontis: Comparative Genomic and Transcriptomic Approaches.</title>
        <authorList>
            <person name="Elcheninov A.G."/>
            <person name="Menzel P."/>
            <person name="Gudbergsdottir S.R."/>
            <person name="Slesarev A.I."/>
            <person name="Kadnikov V.V."/>
            <person name="Krogh A."/>
            <person name="Bonch-Osmolovskaya E.A."/>
            <person name="Peng X."/>
            <person name="Kublanov I.V."/>
        </authorList>
    </citation>
    <scope>NUCLEOTIDE SEQUENCE [LARGE SCALE GENOMIC DNA]</scope>
    <source>
        <strain evidence="2 3">R1</strain>
    </source>
</reference>
<evidence type="ECO:0000313" key="2">
    <source>
        <dbReference type="EMBL" id="ASV72688.1"/>
    </source>
</evidence>
<dbReference type="KEGG" id="ttf:THTE_0086"/>
<gene>
    <name evidence="2" type="ORF">THTE_0086</name>
</gene>
<name>A0A286R9P9_9BACT</name>
<proteinExistence type="predicted"/>
<sequence length="104" mass="10932">MLSPLEGQRAAVGKTDAQGRFELTTMNPRDGAMPGKYKIVITKAAAVEAAADAAEMPDITKEQSLAKPAPAAIPAKYSNPNTTPLECTIPQSGRHDLGVLELTD</sequence>
<feature type="region of interest" description="Disordered" evidence="1">
    <location>
        <begin position="1"/>
        <end position="29"/>
    </location>
</feature>
<evidence type="ECO:0008006" key="4">
    <source>
        <dbReference type="Google" id="ProtNLM"/>
    </source>
</evidence>
<dbReference type="Proteomes" id="UP000215086">
    <property type="component" value="Chromosome"/>
</dbReference>
<evidence type="ECO:0000313" key="3">
    <source>
        <dbReference type="Proteomes" id="UP000215086"/>
    </source>
</evidence>
<dbReference type="EMBL" id="CP018477">
    <property type="protein sequence ID" value="ASV72688.1"/>
    <property type="molecule type" value="Genomic_DNA"/>
</dbReference>
<dbReference type="AlphaFoldDB" id="A0A286R9P9"/>
<accession>A0A286R9P9</accession>
<evidence type="ECO:0000256" key="1">
    <source>
        <dbReference type="SAM" id="MobiDB-lite"/>
    </source>
</evidence>
<protein>
    <recommendedName>
        <fullName evidence="4">Carboxypeptidase regulatory-like domain-containing protein</fullName>
    </recommendedName>
</protein>